<organism evidence="5 6">
    <name type="scientific">Blastochloris viridis</name>
    <name type="common">Rhodopseudomonas viridis</name>
    <dbReference type="NCBI Taxonomy" id="1079"/>
    <lineage>
        <taxon>Bacteria</taxon>
        <taxon>Pseudomonadati</taxon>
        <taxon>Pseudomonadota</taxon>
        <taxon>Alphaproteobacteria</taxon>
        <taxon>Hyphomicrobiales</taxon>
        <taxon>Blastochloridaceae</taxon>
        <taxon>Blastochloris</taxon>
    </lineage>
</organism>
<dbReference type="InterPro" id="IPR028998">
    <property type="entry name" value="RimP_C"/>
</dbReference>
<dbReference type="AlphaFoldDB" id="A0A6N4RFJ8"/>
<comment type="function">
    <text evidence="3">Required for maturation of 30S ribosomal subunits.</text>
</comment>
<dbReference type="GO" id="GO:0006412">
    <property type="term" value="P:translation"/>
    <property type="evidence" value="ECO:0007669"/>
    <property type="project" value="TreeGrafter"/>
</dbReference>
<dbReference type="InterPro" id="IPR035956">
    <property type="entry name" value="RimP_N_sf"/>
</dbReference>
<accession>A0A6N4RFJ8</accession>
<dbReference type="SUPFAM" id="SSF74942">
    <property type="entry name" value="YhbC-like, C-terminal domain"/>
    <property type="match status" value="1"/>
</dbReference>
<gene>
    <name evidence="3" type="primary">rimP</name>
    <name evidence="5" type="ORF">DI628_04820</name>
</gene>
<keyword evidence="1 3" id="KW-0963">Cytoplasm</keyword>
<dbReference type="EMBL" id="VAFM01000001">
    <property type="protein sequence ID" value="TKW61948.1"/>
    <property type="molecule type" value="Genomic_DNA"/>
</dbReference>
<evidence type="ECO:0000259" key="4">
    <source>
        <dbReference type="Pfam" id="PF02576"/>
    </source>
</evidence>
<evidence type="ECO:0000256" key="3">
    <source>
        <dbReference type="HAMAP-Rule" id="MF_01077"/>
    </source>
</evidence>
<feature type="domain" description="Ribosome maturation factor RimP N-terminal" evidence="4">
    <location>
        <begin position="36"/>
        <end position="89"/>
    </location>
</feature>
<sequence>MATLAEQINQLAGAALAAHGLVLVHARLSGGTASGRGKLTLDVMAEMPDGTSPTLELCTQASRTLSAQMDVSDIIKSPYTLEVGSAGLERPLTKPADYVRFNGKQAKITLHRPVPAPNGKGVLGSAVGLISQPTDDDVTLTLKDGTGTLTVRHDQIHHAHLSPSAEELREMMKAATAKAEALKESADSDTE</sequence>
<dbReference type="PANTHER" id="PTHR33867">
    <property type="entry name" value="RIBOSOME MATURATION FACTOR RIMP"/>
    <property type="match status" value="1"/>
</dbReference>
<dbReference type="GO" id="GO:0005829">
    <property type="term" value="C:cytosol"/>
    <property type="evidence" value="ECO:0007669"/>
    <property type="project" value="TreeGrafter"/>
</dbReference>
<dbReference type="HAMAP" id="MF_01077">
    <property type="entry name" value="RimP"/>
    <property type="match status" value="1"/>
</dbReference>
<evidence type="ECO:0000256" key="2">
    <source>
        <dbReference type="ARBA" id="ARBA00022517"/>
    </source>
</evidence>
<comment type="caution">
    <text evidence="5">The sequence shown here is derived from an EMBL/GenBank/DDBJ whole genome shotgun (WGS) entry which is preliminary data.</text>
</comment>
<evidence type="ECO:0000256" key="1">
    <source>
        <dbReference type="ARBA" id="ARBA00022490"/>
    </source>
</evidence>
<dbReference type="CDD" id="cd01734">
    <property type="entry name" value="YlxS_C"/>
    <property type="match status" value="1"/>
</dbReference>
<comment type="similarity">
    <text evidence="3">Belongs to the RimP family.</text>
</comment>
<protein>
    <recommendedName>
        <fullName evidence="3">Ribosome maturation factor RimP</fullName>
    </recommendedName>
</protein>
<dbReference type="Proteomes" id="UP000320948">
    <property type="component" value="Unassembled WGS sequence"/>
</dbReference>
<proteinExistence type="inferred from homology"/>
<dbReference type="InterPro" id="IPR036847">
    <property type="entry name" value="RimP_C_sf"/>
</dbReference>
<dbReference type="PANTHER" id="PTHR33867:SF1">
    <property type="entry name" value="RIBOSOME MATURATION FACTOR RIMP"/>
    <property type="match status" value="1"/>
</dbReference>
<reference evidence="5 6" key="1">
    <citation type="journal article" date="2017" name="Nat. Commun.">
        <title>In situ click chemistry generation of cyclooxygenase-2 inhibitors.</title>
        <authorList>
            <person name="Bhardwaj A."/>
            <person name="Kaur J."/>
            <person name="Wuest M."/>
            <person name="Wuest F."/>
        </authorList>
    </citation>
    <scope>NUCLEOTIDE SEQUENCE [LARGE SCALE GENOMIC DNA]</scope>
    <source>
        <strain evidence="5">S2_018_000_R2_106</strain>
    </source>
</reference>
<evidence type="ECO:0000313" key="6">
    <source>
        <dbReference type="Proteomes" id="UP000320948"/>
    </source>
</evidence>
<dbReference type="InterPro" id="IPR028989">
    <property type="entry name" value="RimP_N"/>
</dbReference>
<keyword evidence="2 3" id="KW-0690">Ribosome biogenesis</keyword>
<dbReference type="InterPro" id="IPR003728">
    <property type="entry name" value="Ribosome_maturation_RimP"/>
</dbReference>
<dbReference type="Pfam" id="PF02576">
    <property type="entry name" value="RimP_N"/>
    <property type="match status" value="1"/>
</dbReference>
<dbReference type="Gene3D" id="3.30.300.70">
    <property type="entry name" value="RimP-like superfamily, N-terminal"/>
    <property type="match status" value="1"/>
</dbReference>
<dbReference type="SUPFAM" id="SSF75420">
    <property type="entry name" value="YhbC-like, N-terminal domain"/>
    <property type="match status" value="1"/>
</dbReference>
<dbReference type="GO" id="GO:0000028">
    <property type="term" value="P:ribosomal small subunit assembly"/>
    <property type="evidence" value="ECO:0007669"/>
    <property type="project" value="TreeGrafter"/>
</dbReference>
<comment type="subcellular location">
    <subcellularLocation>
        <location evidence="3">Cytoplasm</location>
    </subcellularLocation>
</comment>
<name>A0A6N4RFJ8_BLAVI</name>
<evidence type="ECO:0000313" key="5">
    <source>
        <dbReference type="EMBL" id="TKW61948.1"/>
    </source>
</evidence>